<evidence type="ECO:0000256" key="1">
    <source>
        <dbReference type="ARBA" id="ARBA00004323"/>
    </source>
</evidence>
<dbReference type="InterPro" id="IPR006759">
    <property type="entry name" value="Glyco_transf_54"/>
</dbReference>
<evidence type="ECO:0000256" key="3">
    <source>
        <dbReference type="ARBA" id="ARBA00022968"/>
    </source>
</evidence>
<name>A0A2K6DPU4_MACNE</name>
<comment type="subcellular location">
    <subcellularLocation>
        <location evidence="1">Golgi apparatus membrane</location>
        <topology evidence="1">Single-pass type II membrane protein</topology>
    </subcellularLocation>
</comment>
<dbReference type="PANTHER" id="PTHR12062">
    <property type="entry name" value="N-ACETYLGLUCOSAMINYLTRANSFERASE VI"/>
    <property type="match status" value="1"/>
</dbReference>
<dbReference type="Proteomes" id="UP000233120">
    <property type="component" value="Unassembled WGS sequence"/>
</dbReference>
<dbReference type="GO" id="GO:0006487">
    <property type="term" value="P:protein N-linked glycosylation"/>
    <property type="evidence" value="ECO:0007669"/>
    <property type="project" value="TreeGrafter"/>
</dbReference>
<keyword evidence="3" id="KW-0812">Transmembrane</keyword>
<dbReference type="Pfam" id="PF04666">
    <property type="entry name" value="MGAT4_cons"/>
    <property type="match status" value="1"/>
</dbReference>
<evidence type="ECO:0000313" key="7">
    <source>
        <dbReference type="Proteomes" id="UP000233120"/>
    </source>
</evidence>
<evidence type="ECO:0000256" key="4">
    <source>
        <dbReference type="ARBA" id="ARBA00023034"/>
    </source>
</evidence>
<dbReference type="PANTHER" id="PTHR12062:SF32">
    <property type="entry name" value="MGAT4 FAMILY, MEMBER F"/>
    <property type="match status" value="1"/>
</dbReference>
<keyword evidence="4" id="KW-0333">Golgi apparatus</keyword>
<evidence type="ECO:0000256" key="2">
    <source>
        <dbReference type="ARBA" id="ARBA00009090"/>
    </source>
</evidence>
<sequence length="232" mass="25973">MNFASNLSDYFTLLEDHIHCTPKFAAAISPALSAWKELPWVILEFSHLSISGKVFCTSDLSHLTAFLFLFHKDTRTHLLLSEFCLLLAQNVPIHFSPSVFNHTGDYSMVFGEPDNPVATVLTDMVSRLAVIPQYTYTLNKKGYSTLDPLKGNYLKLLDRDSGQAIKSHPDSGVPTAAGARPLAGGNLDQIVFFEEESVEELSCIRLLVLASQESWLLIKQIKVWTEPDEEER</sequence>
<keyword evidence="3" id="KW-0735">Signal-anchor</keyword>
<organism evidence="6 7">
    <name type="scientific">Macaca nemestrina</name>
    <name type="common">Pig-tailed macaque</name>
    <dbReference type="NCBI Taxonomy" id="9545"/>
    <lineage>
        <taxon>Eukaryota</taxon>
        <taxon>Metazoa</taxon>
        <taxon>Chordata</taxon>
        <taxon>Craniata</taxon>
        <taxon>Vertebrata</taxon>
        <taxon>Euteleostomi</taxon>
        <taxon>Mammalia</taxon>
        <taxon>Eutheria</taxon>
        <taxon>Euarchontoglires</taxon>
        <taxon>Primates</taxon>
        <taxon>Haplorrhini</taxon>
        <taxon>Catarrhini</taxon>
        <taxon>Cercopithecidae</taxon>
        <taxon>Cercopithecinae</taxon>
        <taxon>Macaca</taxon>
    </lineage>
</organism>
<evidence type="ECO:0000313" key="6">
    <source>
        <dbReference type="Ensembl" id="ENSMNEP00000037932.1"/>
    </source>
</evidence>
<dbReference type="GO" id="GO:0008375">
    <property type="term" value="F:acetylglucosaminyltransferase activity"/>
    <property type="evidence" value="ECO:0007669"/>
    <property type="project" value="TreeGrafter"/>
</dbReference>
<reference evidence="6" key="1">
    <citation type="submission" date="2025-08" db="UniProtKB">
        <authorList>
            <consortium name="Ensembl"/>
        </authorList>
    </citation>
    <scope>IDENTIFICATION</scope>
</reference>
<feature type="domain" description="MGAT4 conserved region" evidence="5">
    <location>
        <begin position="1"/>
        <end position="110"/>
    </location>
</feature>
<accession>A0A2K6DPU4</accession>
<dbReference type="OMA" id="PSVFHHT"/>
<comment type="similarity">
    <text evidence="2">Belongs to the glycosyltransferase 54 family.</text>
</comment>
<evidence type="ECO:0000259" key="5">
    <source>
        <dbReference type="Pfam" id="PF04666"/>
    </source>
</evidence>
<proteinExistence type="inferred from homology"/>
<keyword evidence="7" id="KW-1185">Reference proteome</keyword>
<dbReference type="GeneTree" id="ENSGT00940000163241"/>
<dbReference type="InterPro" id="IPR057279">
    <property type="entry name" value="MGAT4"/>
</dbReference>
<dbReference type="Bgee" id="ENSMNEG00000042017">
    <property type="expression patterns" value="Expressed in multicellular organism"/>
</dbReference>
<dbReference type="Ensembl" id="ENSMNET00000062404.1">
    <property type="protein sequence ID" value="ENSMNEP00000037932.1"/>
    <property type="gene ID" value="ENSMNEG00000042017.1"/>
</dbReference>
<dbReference type="GO" id="GO:0000139">
    <property type="term" value="C:Golgi membrane"/>
    <property type="evidence" value="ECO:0007669"/>
    <property type="project" value="UniProtKB-SubCell"/>
</dbReference>
<dbReference type="STRING" id="9545.ENSMNEP00000037932"/>
<dbReference type="AlphaFoldDB" id="A0A2K6DPU4"/>
<reference evidence="6" key="2">
    <citation type="submission" date="2025-09" db="UniProtKB">
        <authorList>
            <consortium name="Ensembl"/>
        </authorList>
    </citation>
    <scope>IDENTIFICATION</scope>
</reference>
<protein>
    <recommendedName>
        <fullName evidence="5">MGAT4 conserved region domain-containing protein</fullName>
    </recommendedName>
</protein>